<comment type="similarity">
    <text evidence="2">Belongs to the GerABKC lipoprotein family.</text>
</comment>
<keyword evidence="7" id="KW-0449">Lipoprotein</keyword>
<keyword evidence="6" id="KW-0564">Palmitate</keyword>
<evidence type="ECO:0000259" key="9">
    <source>
        <dbReference type="Pfam" id="PF05504"/>
    </source>
</evidence>
<dbReference type="EMBL" id="CP003108">
    <property type="protein sequence ID" value="AET67097.1"/>
    <property type="molecule type" value="Genomic_DNA"/>
</dbReference>
<evidence type="ECO:0000256" key="2">
    <source>
        <dbReference type="ARBA" id="ARBA00007886"/>
    </source>
</evidence>
<evidence type="ECO:0000259" key="10">
    <source>
        <dbReference type="Pfam" id="PF25198"/>
    </source>
</evidence>
<evidence type="ECO:0000256" key="1">
    <source>
        <dbReference type="ARBA" id="ARBA00004635"/>
    </source>
</evidence>
<dbReference type="PATRIC" id="fig|768706.3.peg.1427"/>
<keyword evidence="3" id="KW-0309">Germination</keyword>
<feature type="domain" description="Spore germination GerAC-like C-terminal" evidence="9">
    <location>
        <begin position="221"/>
        <end position="385"/>
    </location>
</feature>
<protein>
    <submittedName>
        <fullName evidence="11">Germination protein, Ger(X)C family</fullName>
    </submittedName>
</protein>
<dbReference type="InterPro" id="IPR046953">
    <property type="entry name" value="Spore_GerAC-like_C"/>
</dbReference>
<dbReference type="KEGG" id="dor:Desor_1440"/>
<dbReference type="NCBIfam" id="TIGR02887">
    <property type="entry name" value="spore_ger_x_C"/>
    <property type="match status" value="1"/>
</dbReference>
<evidence type="ECO:0000256" key="5">
    <source>
        <dbReference type="ARBA" id="ARBA00023136"/>
    </source>
</evidence>
<dbReference type="OrthoDB" id="9816067at2"/>
<feature type="transmembrane region" description="Helical" evidence="8">
    <location>
        <begin position="7"/>
        <end position="25"/>
    </location>
</feature>
<dbReference type="GO" id="GO:0016020">
    <property type="term" value="C:membrane"/>
    <property type="evidence" value="ECO:0007669"/>
    <property type="project" value="UniProtKB-SubCell"/>
</dbReference>
<dbReference type="GO" id="GO:0009847">
    <property type="term" value="P:spore germination"/>
    <property type="evidence" value="ECO:0007669"/>
    <property type="project" value="InterPro"/>
</dbReference>
<keyword evidence="5 8" id="KW-0472">Membrane</keyword>
<evidence type="ECO:0000256" key="4">
    <source>
        <dbReference type="ARBA" id="ARBA00022729"/>
    </source>
</evidence>
<dbReference type="Proteomes" id="UP000006346">
    <property type="component" value="Chromosome"/>
</dbReference>
<name>G7W8F7_DESOD</name>
<keyword evidence="12" id="KW-1185">Reference proteome</keyword>
<dbReference type="PANTHER" id="PTHR35789">
    <property type="entry name" value="SPORE GERMINATION PROTEIN B3"/>
    <property type="match status" value="1"/>
</dbReference>
<reference evidence="12" key="1">
    <citation type="submission" date="2011-11" db="EMBL/GenBank/DDBJ databases">
        <title>Complete sequence of Desulfosporosinus orientis DSM 765.</title>
        <authorList>
            <person name="Lucas S."/>
            <person name="Han J."/>
            <person name="Lapidus A."/>
            <person name="Cheng J.-F."/>
            <person name="Goodwin L."/>
            <person name="Pitluck S."/>
            <person name="Peters L."/>
            <person name="Ovchinnikova G."/>
            <person name="Teshima H."/>
            <person name="Detter J.C."/>
            <person name="Han C."/>
            <person name="Tapia R."/>
            <person name="Land M."/>
            <person name="Hauser L."/>
            <person name="Kyrpides N."/>
            <person name="Ivanova N."/>
            <person name="Pagani I."/>
            <person name="Pester M."/>
            <person name="Spring S."/>
            <person name="Ollivier B."/>
            <person name="Rattei T."/>
            <person name="Klenk H.-P."/>
            <person name="Wagner M."/>
            <person name="Loy A."/>
            <person name="Woyke T."/>
        </authorList>
    </citation>
    <scope>NUCLEOTIDE SEQUENCE [LARGE SCALE GENOMIC DNA]</scope>
    <source>
        <strain evidence="12">ATCC 19365 / DSM 765 / NCIMB 8382 / VKM B-1628</strain>
    </source>
</reference>
<dbReference type="HOGENOM" id="CLU_051140_0_0_9"/>
<reference evidence="11 12" key="2">
    <citation type="journal article" date="2012" name="J. Bacteriol.">
        <title>Complete genome sequences of Desulfosporosinus orientis DSM765T, Desulfosporosinus youngiae DSM17734T, Desulfosporosinus meridiei DSM13257T, and Desulfosporosinus acidiphilus DSM22704T.</title>
        <authorList>
            <person name="Pester M."/>
            <person name="Brambilla E."/>
            <person name="Alazard D."/>
            <person name="Rattei T."/>
            <person name="Weinmaier T."/>
            <person name="Han J."/>
            <person name="Lucas S."/>
            <person name="Lapidus A."/>
            <person name="Cheng J.F."/>
            <person name="Goodwin L."/>
            <person name="Pitluck S."/>
            <person name="Peters L."/>
            <person name="Ovchinnikova G."/>
            <person name="Teshima H."/>
            <person name="Detter J.C."/>
            <person name="Han C.S."/>
            <person name="Tapia R."/>
            <person name="Land M.L."/>
            <person name="Hauser L."/>
            <person name="Kyrpides N.C."/>
            <person name="Ivanova N.N."/>
            <person name="Pagani I."/>
            <person name="Huntmann M."/>
            <person name="Wei C.L."/>
            <person name="Davenport K.W."/>
            <person name="Daligault H."/>
            <person name="Chain P.S."/>
            <person name="Chen A."/>
            <person name="Mavromatis K."/>
            <person name="Markowitz V."/>
            <person name="Szeto E."/>
            <person name="Mikhailova N."/>
            <person name="Pati A."/>
            <person name="Wagner M."/>
            <person name="Woyke T."/>
            <person name="Ollivier B."/>
            <person name="Klenk H.P."/>
            <person name="Spring S."/>
            <person name="Loy A."/>
        </authorList>
    </citation>
    <scope>NUCLEOTIDE SEQUENCE [LARGE SCALE GENOMIC DNA]</scope>
    <source>
        <strain evidence="12">ATCC 19365 / DSM 765 / NCIMB 8382 / VKM B-1628</strain>
    </source>
</reference>
<keyword evidence="8" id="KW-1133">Transmembrane helix</keyword>
<dbReference type="PROSITE" id="PS51257">
    <property type="entry name" value="PROKAR_LIPOPROTEIN"/>
    <property type="match status" value="1"/>
</dbReference>
<evidence type="ECO:0000256" key="8">
    <source>
        <dbReference type="SAM" id="Phobius"/>
    </source>
</evidence>
<comment type="subcellular location">
    <subcellularLocation>
        <location evidence="1">Membrane</location>
        <topology evidence="1">Lipid-anchor</topology>
    </subcellularLocation>
</comment>
<dbReference type="PANTHER" id="PTHR35789:SF1">
    <property type="entry name" value="SPORE GERMINATION PROTEIN B3"/>
    <property type="match status" value="1"/>
</dbReference>
<evidence type="ECO:0000256" key="3">
    <source>
        <dbReference type="ARBA" id="ARBA00022544"/>
    </source>
</evidence>
<dbReference type="Gene3D" id="3.30.300.210">
    <property type="entry name" value="Nutrient germinant receptor protein C, domain 3"/>
    <property type="match status" value="1"/>
</dbReference>
<dbReference type="Pfam" id="PF25198">
    <property type="entry name" value="Spore_GerAC_N"/>
    <property type="match status" value="1"/>
</dbReference>
<keyword evidence="4" id="KW-0732">Signal</keyword>
<dbReference type="eggNOG" id="ENOG502Z9N7">
    <property type="taxonomic scope" value="Bacteria"/>
</dbReference>
<dbReference type="InterPro" id="IPR057336">
    <property type="entry name" value="GerAC_N"/>
</dbReference>
<gene>
    <name evidence="11" type="ordered locus">Desor_1440</name>
</gene>
<dbReference type="InterPro" id="IPR008844">
    <property type="entry name" value="Spore_GerAC-like"/>
</dbReference>
<feature type="domain" description="Spore germination protein N-terminal" evidence="10">
    <location>
        <begin position="26"/>
        <end position="209"/>
    </location>
</feature>
<dbReference type="STRING" id="768706.Desor_1440"/>
<dbReference type="InterPro" id="IPR038501">
    <property type="entry name" value="Spore_GerAC_C_sf"/>
</dbReference>
<evidence type="ECO:0000256" key="6">
    <source>
        <dbReference type="ARBA" id="ARBA00023139"/>
    </source>
</evidence>
<evidence type="ECO:0000313" key="11">
    <source>
        <dbReference type="EMBL" id="AET67097.1"/>
    </source>
</evidence>
<evidence type="ECO:0000313" key="12">
    <source>
        <dbReference type="Proteomes" id="UP000006346"/>
    </source>
</evidence>
<dbReference type="AlphaFoldDB" id="G7W8F7"/>
<proteinExistence type="inferred from homology"/>
<sequence>MKSCYKNIVMILMIITLIISMTGCWNRRELPSLAIVLGLGLDKGEGKDKLDLTTQIVKTAELKTSSPEEGGSGGGSNGAGAYWNVKNSGDSVFKIIRDYTHKSSRKLYWPHNQVLIFGRSLAEEGISEYLDFFQRDQEARSEVFILVAEDKAGDIFDVKPKLEKVPSINISDLIDAQAATSQSSITRLYQFVIRLMSKTTAPIAPIIRIEGQGDNRVLVVSGTAIFKDDKMIGEMDKKETRGLLWVIDKVKSGIIDINCPDSEDKVSLEIIRSKGKITSKITDDKPHITVEIKEEGNIGSQACAENLASPDAVERLEEQESEAIKEEIEATLDKAKKLNADIFGFGDILHQRHPKEWQEMKDDWDDIFPNLDVEILVEAKIRRSGSLEQPAAPEKKE</sequence>
<accession>G7W8F7</accession>
<organism evidence="11 12">
    <name type="scientific">Desulfosporosinus orientis (strain ATCC 19365 / DSM 765 / NCIMB 8382 / VKM B-1628 / Singapore I)</name>
    <name type="common">Desulfotomaculum orientis</name>
    <dbReference type="NCBI Taxonomy" id="768706"/>
    <lineage>
        <taxon>Bacteria</taxon>
        <taxon>Bacillati</taxon>
        <taxon>Bacillota</taxon>
        <taxon>Clostridia</taxon>
        <taxon>Eubacteriales</taxon>
        <taxon>Desulfitobacteriaceae</taxon>
        <taxon>Desulfosporosinus</taxon>
    </lineage>
</organism>
<keyword evidence="8" id="KW-0812">Transmembrane</keyword>
<evidence type="ECO:0000256" key="7">
    <source>
        <dbReference type="ARBA" id="ARBA00023288"/>
    </source>
</evidence>
<dbReference type="Pfam" id="PF05504">
    <property type="entry name" value="Spore_GerAC"/>
    <property type="match status" value="1"/>
</dbReference>